<dbReference type="InterPro" id="IPR039261">
    <property type="entry name" value="FNR_nucleotide-bd"/>
</dbReference>
<dbReference type="PANTHER" id="PTHR43513">
    <property type="entry name" value="DIHYDROOROTATE DEHYDROGENASE B (NAD(+)), ELECTRON TRANSFER SUBUNIT"/>
    <property type="match status" value="1"/>
</dbReference>
<keyword evidence="3" id="KW-1185">Reference proteome</keyword>
<dbReference type="SUPFAM" id="SSF63380">
    <property type="entry name" value="Riboflavin synthase domain-like"/>
    <property type="match status" value="1"/>
</dbReference>
<dbReference type="InterPro" id="IPR036188">
    <property type="entry name" value="FAD/NAD-bd_sf"/>
</dbReference>
<dbReference type="InterPro" id="IPR050353">
    <property type="entry name" value="PyrK_electron_transfer"/>
</dbReference>
<dbReference type="Gene3D" id="3.50.50.60">
    <property type="entry name" value="FAD/NAD(P)-binding domain"/>
    <property type="match status" value="2"/>
</dbReference>
<dbReference type="RefSeq" id="WP_323738463.1">
    <property type="nucleotide sequence ID" value="NZ_CP112932.1"/>
</dbReference>
<organism evidence="2 3">
    <name type="scientific">Candidatus Trichorickettsia mobilis</name>
    <dbReference type="NCBI Taxonomy" id="1346319"/>
    <lineage>
        <taxon>Bacteria</taxon>
        <taxon>Pseudomonadati</taxon>
        <taxon>Pseudomonadota</taxon>
        <taxon>Alphaproteobacteria</taxon>
        <taxon>Rickettsiales</taxon>
        <taxon>Rickettsiaceae</taxon>
        <taxon>Rickettsieae</taxon>
        <taxon>Candidatus Trichorickettsia</taxon>
    </lineage>
</organism>
<evidence type="ECO:0000313" key="2">
    <source>
        <dbReference type="EMBL" id="WPY00389.1"/>
    </source>
</evidence>
<sequence>MQLAFGFIFDDLSSLVKLYELDQVFLEFLEEHNSEVYQKLCHLRIINKSNTQSYTYLDELEYSNLLLDLAPILENFLAQLFFIEPEITKSRFEHIKFNSIYQCKRKFIQRFAIKKYPKASINSIDIVNVTNTLNQLIRAELTPIIFATHVNEWLLDPKKYVDALDIAAQYAAWMVHTNNEHILFQLPKSVNQAELIDQDKIAQYKKHIRIGFDYTNTELTLDNALNNAHYCIYCHKQGKDSCSKGLYNKITEVKTSQDGCPLKQKISEMNYLKAHGLNLAALAVIVIDNPMVAATGHRICNDCSKACIYQKQDAVNIPIIETDILQMVLALPYGLEIYLLLTRWNPLKLDNFLPKAPTGYNVLVVGLGPAGFSLAHYLLNDGHNVTAIDGQKIMPLPFDLQLPIKDWHEYTQNLSERVPQGFGGVVEYGITARWDKNNLIILRLILERRSNFKAYGGVRFGSNITGEQAFAYGFDHIALCVGAGAPKVLKLENGLAKGVKTAADFLMTLQAGGAYHKDSLTNLMIRMPVAVIGCGLTAIDAAVEALNYYPLQVEKFLRKYEQLNKQFSTEIIEQDWTMEDRLIAQEFITHAQLFRAARSQVEVQNILDSLGGVTIYYRGSLNDSAAYKLNHEELMHSMAAGVKFREHMNPVKVNLDRYNYLQSVEFKQQHIRFLVSVKTMLIAIGTGDYIDSDILIKSNKYSYFGDCNPEFAGSVVKALASSKYGYASVTSGLQQASPSFGGDYQKFTSYLDNILLSKVSQVNILTKNIVELIIHAPTAAQNFRPGQFFRLQNYTAKVAQAFEPLALTGAYVDLAQGLISLIILAVGHSSGLCKFIKAGDKVSLMGPTGLATEIIKNSNVVLIGGGLGNAVLFSVGQALRANGCNVIYIAGYKNETDRFYAEKIEEAANTVIWCCENDILTVNRVDDISIKGTVIDGLREYNAKKSDNIVDRIICIGSSSMMLAVRNIKNELFGSSCKLICSINSSMQCMMKGICGQCIQPVLDERNYIFACACQDQDADIVDFEVLRNRLQQNSLLEKIMFFENNL</sequence>
<feature type="domain" description="FAD/NAD(P)-binding" evidence="1">
    <location>
        <begin position="360"/>
        <end position="548"/>
    </location>
</feature>
<dbReference type="CDD" id="cd06192">
    <property type="entry name" value="DHOD_e_trans_like"/>
    <property type="match status" value="1"/>
</dbReference>
<dbReference type="Gene3D" id="1.10.1060.10">
    <property type="entry name" value="Alpha-helical ferredoxin"/>
    <property type="match status" value="1"/>
</dbReference>
<gene>
    <name evidence="2" type="ORF">Trichorick_00262</name>
</gene>
<dbReference type="InterPro" id="IPR009051">
    <property type="entry name" value="Helical_ferredxn"/>
</dbReference>
<dbReference type="PANTHER" id="PTHR43513:SF3">
    <property type="entry name" value="DIHYDROOROTATE DEHYDROGENASE B (NAD(+)), ELECTRON TRANSFER SUBUNIT-RELATED"/>
    <property type="match status" value="1"/>
</dbReference>
<dbReference type="Pfam" id="PF07992">
    <property type="entry name" value="Pyr_redox_2"/>
    <property type="match status" value="1"/>
</dbReference>
<dbReference type="Gene3D" id="3.40.50.80">
    <property type="entry name" value="Nucleotide-binding domain of ferredoxin-NADP reductase (FNR) module"/>
    <property type="match status" value="1"/>
</dbReference>
<dbReference type="Proteomes" id="UP001326613">
    <property type="component" value="Chromosome"/>
</dbReference>
<dbReference type="SUPFAM" id="SSF52343">
    <property type="entry name" value="Ferredoxin reductase-like, C-terminal NADP-linked domain"/>
    <property type="match status" value="1"/>
</dbReference>
<proteinExistence type="predicted"/>
<protein>
    <submittedName>
        <fullName evidence="2">Bifunctional glutamate synthase subunit beta/2-polyprenylphenol hydroxylase domain protein</fullName>
    </submittedName>
</protein>
<accession>A0ABZ0UWF0</accession>
<reference evidence="2 3" key="1">
    <citation type="submission" date="2022-10" db="EMBL/GenBank/DDBJ databases">
        <title>Host association and intracellularity evolved multiple times independently in the Rickettsiales.</title>
        <authorList>
            <person name="Castelli M."/>
            <person name="Nardi T."/>
            <person name="Gammuto L."/>
            <person name="Bellinzona G."/>
            <person name="Sabaneyeva E."/>
            <person name="Potekhin A."/>
            <person name="Serra V."/>
            <person name="Petroni G."/>
            <person name="Sassera D."/>
        </authorList>
    </citation>
    <scope>NUCLEOTIDE SEQUENCE [LARGE SCALE GENOMIC DNA]</scope>
    <source>
        <strain evidence="2 3">Kr 154-4</strain>
    </source>
</reference>
<dbReference type="InterPro" id="IPR017938">
    <property type="entry name" value="Riboflavin_synthase-like_b-brl"/>
</dbReference>
<dbReference type="InterPro" id="IPR023753">
    <property type="entry name" value="FAD/NAD-binding_dom"/>
</dbReference>
<evidence type="ECO:0000313" key="3">
    <source>
        <dbReference type="Proteomes" id="UP001326613"/>
    </source>
</evidence>
<dbReference type="EMBL" id="CP112932">
    <property type="protein sequence ID" value="WPY00389.1"/>
    <property type="molecule type" value="Genomic_DNA"/>
</dbReference>
<name>A0ABZ0UWF0_9RICK</name>
<evidence type="ECO:0000259" key="1">
    <source>
        <dbReference type="Pfam" id="PF07992"/>
    </source>
</evidence>
<dbReference type="Gene3D" id="2.40.30.10">
    <property type="entry name" value="Translation factors"/>
    <property type="match status" value="1"/>
</dbReference>
<dbReference type="SUPFAM" id="SSF51971">
    <property type="entry name" value="Nucleotide-binding domain"/>
    <property type="match status" value="1"/>
</dbReference>